<evidence type="ECO:0000313" key="1">
    <source>
        <dbReference type="EMBL" id="WAH40703.1"/>
    </source>
</evidence>
<gene>
    <name evidence="1" type="ORF">NZD89_20730</name>
</gene>
<dbReference type="Pfam" id="PF02597">
    <property type="entry name" value="ThiS"/>
    <property type="match status" value="1"/>
</dbReference>
<dbReference type="Gene3D" id="3.90.1170.40">
    <property type="entry name" value="Molybdopterin biosynthesis MoaE subunit"/>
    <property type="match status" value="1"/>
</dbReference>
<organism evidence="1 2">
    <name type="scientific">Alicyclobacillus fastidiosus</name>
    <dbReference type="NCBI Taxonomy" id="392011"/>
    <lineage>
        <taxon>Bacteria</taxon>
        <taxon>Bacillati</taxon>
        <taxon>Bacillota</taxon>
        <taxon>Bacilli</taxon>
        <taxon>Bacillales</taxon>
        <taxon>Alicyclobacillaceae</taxon>
        <taxon>Alicyclobacillus</taxon>
    </lineage>
</organism>
<dbReference type="Pfam" id="PF02391">
    <property type="entry name" value="MoaE"/>
    <property type="match status" value="1"/>
</dbReference>
<dbReference type="SUPFAM" id="SSF54285">
    <property type="entry name" value="MoaD/ThiS"/>
    <property type="match status" value="1"/>
</dbReference>
<dbReference type="InterPro" id="IPR016155">
    <property type="entry name" value="Mopterin_synth/thiamin_S_b"/>
</dbReference>
<protein>
    <submittedName>
        <fullName evidence="1">Molybdenum cofactor biosynthesis protein MoaE</fullName>
    </submittedName>
</protein>
<accession>A0ABY6ZCS5</accession>
<dbReference type="CDD" id="cd00754">
    <property type="entry name" value="Ubl_MoaD"/>
    <property type="match status" value="1"/>
</dbReference>
<dbReference type="InterPro" id="IPR003749">
    <property type="entry name" value="ThiS/MoaD-like"/>
</dbReference>
<name>A0ABY6ZCS5_9BACL</name>
<proteinExistence type="predicted"/>
<dbReference type="Gene3D" id="3.10.20.30">
    <property type="match status" value="1"/>
</dbReference>
<dbReference type="Proteomes" id="UP001164761">
    <property type="component" value="Chromosome"/>
</dbReference>
<sequence>MYTVRFFAGLAERTGTKHVSLDLPEPTTVGSVRQAFQTMFPDAQSEITTALAAVNQAYADDNQSVQTTDEIAWIPPVGGGAVDAVHSIRLTDTELSVEEAYKTLENPVYGGTVLFIGTVREWTGTKQTSHLSYETYVEMAKEQMRRIAEAVEAEYPGVSTLQWHRTGALYPTDIAVICAAASPHRGVAFTAARTLIERLKKEVPIWKKEFYADGNVTWQANPE</sequence>
<dbReference type="RefSeq" id="WP_268004599.1">
    <property type="nucleotide sequence ID" value="NZ_BSUT01000001.1"/>
</dbReference>
<dbReference type="InterPro" id="IPR036563">
    <property type="entry name" value="MoaE_sf"/>
</dbReference>
<keyword evidence="2" id="KW-1185">Reference proteome</keyword>
<dbReference type="PANTHER" id="PTHR23404">
    <property type="entry name" value="MOLYBDOPTERIN SYNTHASE RELATED"/>
    <property type="match status" value="1"/>
</dbReference>
<evidence type="ECO:0000313" key="2">
    <source>
        <dbReference type="Proteomes" id="UP001164761"/>
    </source>
</evidence>
<dbReference type="InterPro" id="IPR012675">
    <property type="entry name" value="Beta-grasp_dom_sf"/>
</dbReference>
<reference evidence="1" key="1">
    <citation type="submission" date="2022-08" db="EMBL/GenBank/DDBJ databases">
        <title>Alicyclobacillus fastidiosus DSM 17978, complete genome.</title>
        <authorList>
            <person name="Wang Q."/>
            <person name="Cai R."/>
            <person name="Wang Z."/>
        </authorList>
    </citation>
    <scope>NUCLEOTIDE SEQUENCE</scope>
    <source>
        <strain evidence="1">DSM 17978</strain>
    </source>
</reference>
<dbReference type="SUPFAM" id="SSF54690">
    <property type="entry name" value="Molybdopterin synthase subunit MoaE"/>
    <property type="match status" value="1"/>
</dbReference>
<dbReference type="CDD" id="cd00756">
    <property type="entry name" value="MoaE"/>
    <property type="match status" value="1"/>
</dbReference>
<dbReference type="EMBL" id="CP104067">
    <property type="protein sequence ID" value="WAH40703.1"/>
    <property type="molecule type" value="Genomic_DNA"/>
</dbReference>
<dbReference type="InterPro" id="IPR003448">
    <property type="entry name" value="Mopterin_biosynth_MoaE"/>
</dbReference>